<name>A0A9D3Z3E7_DREPO</name>
<feature type="transmembrane region" description="Helical" evidence="1">
    <location>
        <begin position="75"/>
        <end position="101"/>
    </location>
</feature>
<keyword evidence="3" id="KW-1185">Reference proteome</keyword>
<reference evidence="2" key="2">
    <citation type="submission" date="2020-11" db="EMBL/GenBank/DDBJ databases">
        <authorList>
            <person name="McCartney M.A."/>
            <person name="Auch B."/>
            <person name="Kono T."/>
            <person name="Mallez S."/>
            <person name="Becker A."/>
            <person name="Gohl D.M."/>
            <person name="Silverstein K.A.T."/>
            <person name="Koren S."/>
            <person name="Bechman K.B."/>
            <person name="Herman A."/>
            <person name="Abrahante J.E."/>
            <person name="Garbe J."/>
        </authorList>
    </citation>
    <scope>NUCLEOTIDE SEQUENCE</scope>
    <source>
        <strain evidence="2">Duluth1</strain>
        <tissue evidence="2">Whole animal</tissue>
    </source>
</reference>
<comment type="caution">
    <text evidence="2">The sequence shown here is derived from an EMBL/GenBank/DDBJ whole genome shotgun (WGS) entry which is preliminary data.</text>
</comment>
<evidence type="ECO:0000256" key="1">
    <source>
        <dbReference type="SAM" id="Phobius"/>
    </source>
</evidence>
<dbReference type="Proteomes" id="UP000828390">
    <property type="component" value="Unassembled WGS sequence"/>
</dbReference>
<organism evidence="2 3">
    <name type="scientific">Dreissena polymorpha</name>
    <name type="common">Zebra mussel</name>
    <name type="synonym">Mytilus polymorpha</name>
    <dbReference type="NCBI Taxonomy" id="45954"/>
    <lineage>
        <taxon>Eukaryota</taxon>
        <taxon>Metazoa</taxon>
        <taxon>Spiralia</taxon>
        <taxon>Lophotrochozoa</taxon>
        <taxon>Mollusca</taxon>
        <taxon>Bivalvia</taxon>
        <taxon>Autobranchia</taxon>
        <taxon>Heteroconchia</taxon>
        <taxon>Euheterodonta</taxon>
        <taxon>Imparidentia</taxon>
        <taxon>Neoheterodontei</taxon>
        <taxon>Myida</taxon>
        <taxon>Dreissenoidea</taxon>
        <taxon>Dreissenidae</taxon>
        <taxon>Dreissena</taxon>
    </lineage>
</organism>
<dbReference type="AlphaFoldDB" id="A0A9D3Z3E7"/>
<gene>
    <name evidence="2" type="ORF">DPMN_072073</name>
</gene>
<reference evidence="2" key="1">
    <citation type="journal article" date="2019" name="bioRxiv">
        <title>The Genome of the Zebra Mussel, Dreissena polymorpha: A Resource for Invasive Species Research.</title>
        <authorList>
            <person name="McCartney M.A."/>
            <person name="Auch B."/>
            <person name="Kono T."/>
            <person name="Mallez S."/>
            <person name="Zhang Y."/>
            <person name="Obille A."/>
            <person name="Becker A."/>
            <person name="Abrahante J.E."/>
            <person name="Garbe J."/>
            <person name="Badalamenti J.P."/>
            <person name="Herman A."/>
            <person name="Mangelson H."/>
            <person name="Liachko I."/>
            <person name="Sullivan S."/>
            <person name="Sone E.D."/>
            <person name="Koren S."/>
            <person name="Silverstein K.A.T."/>
            <person name="Beckman K.B."/>
            <person name="Gohl D.M."/>
        </authorList>
    </citation>
    <scope>NUCLEOTIDE SEQUENCE</scope>
    <source>
        <strain evidence="2">Duluth1</strain>
        <tissue evidence="2">Whole animal</tissue>
    </source>
</reference>
<accession>A0A9D3Z3E7</accession>
<evidence type="ECO:0000313" key="3">
    <source>
        <dbReference type="Proteomes" id="UP000828390"/>
    </source>
</evidence>
<keyword evidence="1" id="KW-0812">Transmembrane</keyword>
<keyword evidence="1" id="KW-1133">Transmembrane helix</keyword>
<dbReference type="EMBL" id="JAIWYP010000014">
    <property type="protein sequence ID" value="KAH3712373.1"/>
    <property type="molecule type" value="Genomic_DNA"/>
</dbReference>
<protein>
    <submittedName>
        <fullName evidence="2">Uncharacterized protein</fullName>
    </submittedName>
</protein>
<sequence length="105" mass="11708">MQATRHTYIRDLAKTKSSSYNLRYENTLLHMAVRVWNSLPNYIRTADEYKEFTRLIRTWTGPRCGLVEAVMEALLVAAVVAAMVAAAVDAAAAVTAAMAVLNQRY</sequence>
<keyword evidence="1" id="KW-0472">Membrane</keyword>
<proteinExistence type="predicted"/>
<evidence type="ECO:0000313" key="2">
    <source>
        <dbReference type="EMBL" id="KAH3712373.1"/>
    </source>
</evidence>